<evidence type="ECO:0000313" key="1">
    <source>
        <dbReference type="EMBL" id="CAF2805615.1"/>
    </source>
</evidence>
<gene>
    <name evidence="1" type="ORF">LSAA_3420</name>
</gene>
<dbReference type="AlphaFoldDB" id="A0A7R8CFY9"/>
<protein>
    <submittedName>
        <fullName evidence="1">(salmon louse) hypothetical protein</fullName>
    </submittedName>
</protein>
<evidence type="ECO:0000313" key="2">
    <source>
        <dbReference type="Proteomes" id="UP000675881"/>
    </source>
</evidence>
<keyword evidence="2" id="KW-1185">Reference proteome</keyword>
<dbReference type="Proteomes" id="UP000675881">
    <property type="component" value="Chromosome 11"/>
</dbReference>
<accession>A0A7R8CFY9</accession>
<dbReference type="EMBL" id="HG994590">
    <property type="protein sequence ID" value="CAF2805615.1"/>
    <property type="molecule type" value="Genomic_DNA"/>
</dbReference>
<proteinExistence type="predicted"/>
<reference evidence="1" key="1">
    <citation type="submission" date="2021-02" db="EMBL/GenBank/DDBJ databases">
        <authorList>
            <person name="Bekaert M."/>
        </authorList>
    </citation>
    <scope>NUCLEOTIDE SEQUENCE</scope>
    <source>
        <strain evidence="1">IoA-00</strain>
    </source>
</reference>
<organism evidence="1 2">
    <name type="scientific">Lepeophtheirus salmonis</name>
    <name type="common">Salmon louse</name>
    <name type="synonym">Caligus salmonis</name>
    <dbReference type="NCBI Taxonomy" id="72036"/>
    <lineage>
        <taxon>Eukaryota</taxon>
        <taxon>Metazoa</taxon>
        <taxon>Ecdysozoa</taxon>
        <taxon>Arthropoda</taxon>
        <taxon>Crustacea</taxon>
        <taxon>Multicrustacea</taxon>
        <taxon>Hexanauplia</taxon>
        <taxon>Copepoda</taxon>
        <taxon>Siphonostomatoida</taxon>
        <taxon>Caligidae</taxon>
        <taxon>Lepeophtheirus</taxon>
    </lineage>
</organism>
<name>A0A7R8CFY9_LEPSM</name>
<sequence>MSDHTYCKRRVGPKQREIHRLRRMIRAKDELIRELRKKLKIYGINYTPSDTQNTIINFRSTKSKMLQVHDFMTSVQKLSMESIKIVIKRFVLKFFPDVIKFSNVEALKLQHLLSINNAQFQKLRNFVTLQDKMDQLLVSCTRYNSKKGKYQGTRVNMMEFPSQWGESVIYVALFGDQKKAMAGPSYEDTYNETFCIVNSVLKTPVSPAHLHIFAVYEDTDKSSHLTKTFGSLHAQISSLQNSVYKNTNAVYTIKFIYMSDPARVISALGYQPASTSYPPSVELKSPSDIPVSFDLENIYENSSVFNDAAAETSSKEGGNSKKRSSSDVFTSIEEVGKSLHSHFSRYFSNFSRIRNRGLRLKWALQNYYLSKM</sequence>